<feature type="coiled-coil region" evidence="6">
    <location>
        <begin position="122"/>
        <end position="149"/>
    </location>
</feature>
<keyword evidence="7" id="KW-0812">Transmembrane</keyword>
<accession>Q491V6</accession>
<sequence>MNIFYDRESMPITLFYLYNIISIFAGFLISGIFFKIISKRYIKKYNNAYASHENALCVTAQNLKNESALRYNIEQKLQKKSQVIYELYGKLSTAEERLKLLNHYHQKCEKLNNELHVQLNLNHSQELKIQELNIRLEEYKLATEEKQKLFTNSETRLTMQFENLANRIFEQNGRKIDQQNRITLERTLYPLKEQLEGFKSQIQNNFSKEEQSRHTLTYEIRNLHQLNAKITQETINLTQALKGNNKTQGSWGEIILTRALEASGMREGHEFHVQVSIKQTDGNRLQPDVIIHLPHGKDVIIDSKVSLVAYERYFNSDSEEDQRLAVTDHVHSLRAHIKSLSKKDYQKLFGLNTLDYILMFVPIESAFMLAIKKEASLLTDAMRCNIMLISPTTLLIALRTINNLWRYEYQNCHAQKIADKAGRLYDKLRLFMDDLNKIGLYLNKAEVVYSAAKNKFSEGKGNIISQAEGFRALGVQIKQPIVTNAISPNSIFLCDTKKKSSDVSNCEDNITENICHKSLSNS</sequence>
<dbReference type="AlphaFoldDB" id="Q491V6"/>
<evidence type="ECO:0000256" key="7">
    <source>
        <dbReference type="SAM" id="Phobius"/>
    </source>
</evidence>
<feature type="transmembrane region" description="Helical" evidence="7">
    <location>
        <begin position="15"/>
        <end position="34"/>
    </location>
</feature>
<dbReference type="InterPro" id="IPR003798">
    <property type="entry name" value="DNA_recombination_RmuC"/>
</dbReference>
<dbReference type="PANTHER" id="PTHR30563:SF0">
    <property type="entry name" value="DNA RECOMBINATION PROTEIN RMUC"/>
    <property type="match status" value="1"/>
</dbReference>
<dbReference type="Proteomes" id="UP000007794">
    <property type="component" value="Chromosome"/>
</dbReference>
<dbReference type="RefSeq" id="WP_011283159.1">
    <property type="nucleotide sequence ID" value="NC_007292.1"/>
</dbReference>
<dbReference type="Pfam" id="PF02646">
    <property type="entry name" value="RmuC"/>
    <property type="match status" value="1"/>
</dbReference>
<comment type="function">
    <text evidence="1">Involved in DNA recombination.</text>
</comment>
<keyword evidence="9" id="KW-1185">Reference proteome</keyword>
<evidence type="ECO:0000256" key="6">
    <source>
        <dbReference type="SAM" id="Coils"/>
    </source>
</evidence>
<evidence type="ECO:0000256" key="4">
    <source>
        <dbReference type="ARBA" id="ARBA00023054"/>
    </source>
</evidence>
<keyword evidence="4 6" id="KW-0175">Coiled coil</keyword>
<evidence type="ECO:0000313" key="8">
    <source>
        <dbReference type="EMBL" id="AAZ41248.1"/>
    </source>
</evidence>
<evidence type="ECO:0000256" key="5">
    <source>
        <dbReference type="ARBA" id="ARBA00023172"/>
    </source>
</evidence>
<dbReference type="EMBL" id="CP000016">
    <property type="protein sequence ID" value="AAZ41248.1"/>
    <property type="molecule type" value="Genomic_DNA"/>
</dbReference>
<evidence type="ECO:0000256" key="2">
    <source>
        <dbReference type="ARBA" id="ARBA00009840"/>
    </source>
</evidence>
<protein>
    <recommendedName>
        <fullName evidence="3">DNA recombination protein RmuC</fullName>
    </recommendedName>
</protein>
<name>Q491V6_BLOPB</name>
<keyword evidence="7" id="KW-1133">Transmembrane helix</keyword>
<keyword evidence="7" id="KW-0472">Membrane</keyword>
<dbReference type="GO" id="GO:0006310">
    <property type="term" value="P:DNA recombination"/>
    <property type="evidence" value="ECO:0007669"/>
    <property type="project" value="UniProtKB-KW"/>
</dbReference>
<reference evidence="8 9" key="1">
    <citation type="journal article" date="2005" name="Genome Res.">
        <title>Genome sequence of Blochmannia pennsylvanicus indicates parallel evolutionary trends among bacterial mutualists of insects.</title>
        <authorList>
            <person name="Degnan P.H."/>
            <person name="Lazarus A.B."/>
            <person name="Wernegreen J.J."/>
        </authorList>
    </citation>
    <scope>NUCLEOTIDE SEQUENCE [LARGE SCALE GENOMIC DNA]</scope>
    <source>
        <strain evidence="8 9">BPEN</strain>
    </source>
</reference>
<organism evidence="8 9">
    <name type="scientific">Blochmanniella pennsylvanica (strain BPEN)</name>
    <dbReference type="NCBI Taxonomy" id="291272"/>
    <lineage>
        <taxon>Bacteria</taxon>
        <taxon>Pseudomonadati</taxon>
        <taxon>Pseudomonadota</taxon>
        <taxon>Gammaproteobacteria</taxon>
        <taxon>Enterobacterales</taxon>
        <taxon>Enterobacteriaceae</taxon>
        <taxon>ant endosymbionts</taxon>
        <taxon>Candidatus Blochmanniella</taxon>
    </lineage>
</organism>
<proteinExistence type="inferred from homology"/>
<comment type="similarity">
    <text evidence="2">Belongs to the RmuC family.</text>
</comment>
<dbReference type="KEGG" id="bpn:BPEN_650"/>
<keyword evidence="5" id="KW-0233">DNA recombination</keyword>
<gene>
    <name evidence="8" type="primary">yigN</name>
    <name evidence="8" type="ordered locus">BPEN_650</name>
</gene>
<dbReference type="STRING" id="291272.BPEN_650"/>
<evidence type="ECO:0000256" key="1">
    <source>
        <dbReference type="ARBA" id="ARBA00003416"/>
    </source>
</evidence>
<dbReference type="PANTHER" id="PTHR30563">
    <property type="entry name" value="DNA RECOMBINATION PROTEIN RMUC"/>
    <property type="match status" value="1"/>
</dbReference>
<dbReference type="HOGENOM" id="CLU_024057_0_1_6"/>
<evidence type="ECO:0000256" key="3">
    <source>
        <dbReference type="ARBA" id="ARBA00015065"/>
    </source>
</evidence>
<dbReference type="eggNOG" id="COG1322">
    <property type="taxonomic scope" value="Bacteria"/>
</dbReference>
<evidence type="ECO:0000313" key="9">
    <source>
        <dbReference type="Proteomes" id="UP000007794"/>
    </source>
</evidence>